<keyword evidence="2" id="KW-0472">Membrane</keyword>
<keyword evidence="2" id="KW-1133">Transmembrane helix</keyword>
<name>B0T0L4_CAUSK</name>
<feature type="transmembrane region" description="Helical" evidence="2">
    <location>
        <begin position="46"/>
        <end position="70"/>
    </location>
</feature>
<dbReference type="AlphaFoldDB" id="B0T0L4"/>
<feature type="compositionally biased region" description="Basic and acidic residues" evidence="1">
    <location>
        <begin position="73"/>
        <end position="88"/>
    </location>
</feature>
<accession>B0T0L4</accession>
<dbReference type="STRING" id="366602.Caul_2966"/>
<feature type="compositionally biased region" description="Low complexity" evidence="1">
    <location>
        <begin position="16"/>
        <end position="27"/>
    </location>
</feature>
<evidence type="ECO:0000313" key="3">
    <source>
        <dbReference type="EMBL" id="ABZ72093.1"/>
    </source>
</evidence>
<feature type="region of interest" description="Disordered" evidence="1">
    <location>
        <begin position="67"/>
        <end position="88"/>
    </location>
</feature>
<evidence type="ECO:0000256" key="1">
    <source>
        <dbReference type="SAM" id="MobiDB-lite"/>
    </source>
</evidence>
<evidence type="ECO:0000256" key="2">
    <source>
        <dbReference type="SAM" id="Phobius"/>
    </source>
</evidence>
<proteinExistence type="predicted"/>
<organism evidence="3">
    <name type="scientific">Caulobacter sp. (strain K31)</name>
    <dbReference type="NCBI Taxonomy" id="366602"/>
    <lineage>
        <taxon>Bacteria</taxon>
        <taxon>Pseudomonadati</taxon>
        <taxon>Pseudomonadota</taxon>
        <taxon>Alphaproteobacteria</taxon>
        <taxon>Caulobacterales</taxon>
        <taxon>Caulobacteraceae</taxon>
        <taxon>Caulobacter</taxon>
    </lineage>
</organism>
<reference evidence="3" key="1">
    <citation type="submission" date="2008-01" db="EMBL/GenBank/DDBJ databases">
        <title>Complete sequence of chromosome of Caulobacter sp. K31.</title>
        <authorList>
            <consortium name="US DOE Joint Genome Institute"/>
            <person name="Copeland A."/>
            <person name="Lucas S."/>
            <person name="Lapidus A."/>
            <person name="Barry K."/>
            <person name="Glavina del Rio T."/>
            <person name="Dalin E."/>
            <person name="Tice H."/>
            <person name="Pitluck S."/>
            <person name="Bruce D."/>
            <person name="Goodwin L."/>
            <person name="Thompson L.S."/>
            <person name="Brettin T."/>
            <person name="Detter J.C."/>
            <person name="Han C."/>
            <person name="Schmutz J."/>
            <person name="Larimer F."/>
            <person name="Land M."/>
            <person name="Hauser L."/>
            <person name="Kyrpides N."/>
            <person name="Kim E."/>
            <person name="Stephens C."/>
            <person name="Richardson P."/>
        </authorList>
    </citation>
    <scope>NUCLEOTIDE SEQUENCE [LARGE SCALE GENOMIC DNA]</scope>
    <source>
        <strain evidence="3">K31</strain>
    </source>
</reference>
<feature type="region of interest" description="Disordered" evidence="1">
    <location>
        <begin position="1"/>
        <end position="35"/>
    </location>
</feature>
<sequence length="88" mass="9356">MMDDTKGATDAGEFGATPPAATVTPAQARHERAKVRRRVQGTMRRWLWAVLAFLMLVVGGVAACQAPGWLGPSHHEPGLARPAEGGRP</sequence>
<keyword evidence="2" id="KW-0812">Transmembrane</keyword>
<dbReference type="HOGENOM" id="CLU_2463421_0_0_5"/>
<dbReference type="KEGG" id="cak:Caul_2966"/>
<gene>
    <name evidence="3" type="ordered locus">Caul_2966</name>
</gene>
<protein>
    <submittedName>
        <fullName evidence="3">Uncharacterized protein</fullName>
    </submittedName>
</protein>
<dbReference type="EMBL" id="CP000927">
    <property type="protein sequence ID" value="ABZ72093.1"/>
    <property type="molecule type" value="Genomic_DNA"/>
</dbReference>